<name>A0ABS7ZFX9_9MICO</name>
<protein>
    <submittedName>
        <fullName evidence="2">Aminoglycoside phosphotransferase family protein</fullName>
    </submittedName>
</protein>
<dbReference type="InterPro" id="IPR011009">
    <property type="entry name" value="Kinase-like_dom_sf"/>
</dbReference>
<evidence type="ECO:0000313" key="2">
    <source>
        <dbReference type="EMBL" id="MCA5893926.1"/>
    </source>
</evidence>
<evidence type="ECO:0000313" key="3">
    <source>
        <dbReference type="Proteomes" id="UP001319870"/>
    </source>
</evidence>
<feature type="domain" description="Aminoglycoside phosphotransferase" evidence="1">
    <location>
        <begin position="34"/>
        <end position="274"/>
    </location>
</feature>
<dbReference type="InterPro" id="IPR051678">
    <property type="entry name" value="AGP_Transferase"/>
</dbReference>
<dbReference type="Gene3D" id="3.30.200.20">
    <property type="entry name" value="Phosphorylase Kinase, domain 1"/>
    <property type="match status" value="1"/>
</dbReference>
<dbReference type="RefSeq" id="WP_225565694.1">
    <property type="nucleotide sequence ID" value="NZ_JAIXCQ010000007.1"/>
</dbReference>
<dbReference type="CDD" id="cd05155">
    <property type="entry name" value="APH_ChoK_like_1"/>
    <property type="match status" value="1"/>
</dbReference>
<keyword evidence="3" id="KW-1185">Reference proteome</keyword>
<accession>A0ABS7ZFX9</accession>
<reference evidence="2 3" key="1">
    <citation type="submission" date="2021-09" db="EMBL/GenBank/DDBJ databases">
        <title>Isoptericola luteus sp. nov., a novel bacterium isolated from Harbin, the capital city of Heilongjiang province.</title>
        <authorList>
            <person name="Li J."/>
        </authorList>
    </citation>
    <scope>NUCLEOTIDE SEQUENCE [LARGE SCALE GENOMIC DNA]</scope>
    <source>
        <strain evidence="2 3">NEAU-Y5</strain>
    </source>
</reference>
<dbReference type="Gene3D" id="3.90.1200.10">
    <property type="match status" value="1"/>
</dbReference>
<dbReference type="EMBL" id="JAIXCQ010000007">
    <property type="protein sequence ID" value="MCA5893926.1"/>
    <property type="molecule type" value="Genomic_DNA"/>
</dbReference>
<sequence length="313" mass="33113">MTRVPAAEIDVDVPLARALLAEQHPDLLDAGEPRVVAHGWDNVMLRVGDELALRLPRRAAAAELVLHEQQALPLLAGRLRAAAPDVAVPALVRAGRPSAALGYPWSWTVVPWVDGVGADRTPVAARTAWAGTFGRFLAALHVPAPPDAPANRVRGVPLARRAEARDPAALAARLDLVPPGRREAARSVWRSALAAPEFDGPPVWLHGDPHPANLVVPGGGGGLRLAVVDWGDVTSGDPAGDLGAAWLCFDAAGLARFRNAVQAHAAHGRGWDEATWVRARAWALLYATNMLAHPGEHPRMVPIGEHGLAHLLA</sequence>
<dbReference type="InterPro" id="IPR002575">
    <property type="entry name" value="Aminoglycoside_PTrfase"/>
</dbReference>
<proteinExistence type="predicted"/>
<evidence type="ECO:0000259" key="1">
    <source>
        <dbReference type="Pfam" id="PF01636"/>
    </source>
</evidence>
<dbReference type="PANTHER" id="PTHR21310:SF42">
    <property type="entry name" value="BIFUNCTIONAL AAC_APH"/>
    <property type="match status" value="1"/>
</dbReference>
<dbReference type="Proteomes" id="UP001319870">
    <property type="component" value="Unassembled WGS sequence"/>
</dbReference>
<gene>
    <name evidence="2" type="ORF">LEP48_11255</name>
</gene>
<comment type="caution">
    <text evidence="2">The sequence shown here is derived from an EMBL/GenBank/DDBJ whole genome shotgun (WGS) entry which is preliminary data.</text>
</comment>
<dbReference type="Pfam" id="PF01636">
    <property type="entry name" value="APH"/>
    <property type="match status" value="1"/>
</dbReference>
<dbReference type="SUPFAM" id="SSF56112">
    <property type="entry name" value="Protein kinase-like (PK-like)"/>
    <property type="match status" value="1"/>
</dbReference>
<dbReference type="PANTHER" id="PTHR21310">
    <property type="entry name" value="AMINOGLYCOSIDE PHOSPHOTRANSFERASE-RELATED-RELATED"/>
    <property type="match status" value="1"/>
</dbReference>
<organism evidence="2 3">
    <name type="scientific">Isoptericola luteus</name>
    <dbReference type="NCBI Taxonomy" id="2879484"/>
    <lineage>
        <taxon>Bacteria</taxon>
        <taxon>Bacillati</taxon>
        <taxon>Actinomycetota</taxon>
        <taxon>Actinomycetes</taxon>
        <taxon>Micrococcales</taxon>
        <taxon>Promicromonosporaceae</taxon>
        <taxon>Isoptericola</taxon>
    </lineage>
</organism>